<feature type="domain" description="Gfo/Idh/MocA-like oxidoreductase C-terminal" evidence="3">
    <location>
        <begin position="154"/>
        <end position="442"/>
    </location>
</feature>
<comment type="similarity">
    <text evidence="1">Belongs to the Gfo/Idh/MocA family.</text>
</comment>
<feature type="domain" description="Gfo/Idh/MocA-like oxidoreductase N-terminal" evidence="2">
    <location>
        <begin position="15"/>
        <end position="142"/>
    </location>
</feature>
<dbReference type="Gene3D" id="3.40.50.720">
    <property type="entry name" value="NAD(P)-binding Rossmann-like Domain"/>
    <property type="match status" value="1"/>
</dbReference>
<dbReference type="SUPFAM" id="SSF51735">
    <property type="entry name" value="NAD(P)-binding Rossmann-fold domains"/>
    <property type="match status" value="1"/>
</dbReference>
<evidence type="ECO:0000313" key="5">
    <source>
        <dbReference type="Proteomes" id="UP001164706"/>
    </source>
</evidence>
<reference evidence="4" key="1">
    <citation type="submission" date="2022-11" db="EMBL/GenBank/DDBJ databases">
        <title>Description of Microcella daejonensis nov. sp, isolated from riverside soil.</title>
        <authorList>
            <person name="Molina K.M."/>
            <person name="Kim S.B."/>
        </authorList>
    </citation>
    <scope>NUCLEOTIDE SEQUENCE</scope>
    <source>
        <strain evidence="4">MMS21-STM12</strain>
    </source>
</reference>
<organism evidence="4 5">
    <name type="scientific">Microcella daejeonensis</name>
    <dbReference type="NCBI Taxonomy" id="2994971"/>
    <lineage>
        <taxon>Bacteria</taxon>
        <taxon>Bacillati</taxon>
        <taxon>Actinomycetota</taxon>
        <taxon>Actinomycetes</taxon>
        <taxon>Micrococcales</taxon>
        <taxon>Microbacteriaceae</taxon>
        <taxon>Microcella</taxon>
    </lineage>
</organism>
<sequence>MTVTPPSAAPAPRPRYALLGAGSRAQMYIGALAGLHAGRGELVAWSDTNPGRLDYAERTMTAAGHPAPTRFAPDALAAAIAEHRVERVIVTSPDHTHAAHIVTALEAGADVIVEKPLTIDEAGVTAIAEAVERTGRQVIVTFNYRYSPRNKALKQLIASGEIGTVTSVHFEWVLDTAHGADYFRRWHRQKQNSGGLLIHKSSHHFDLAGWWIDDVPRRVYASGALRFYGAENARDRGLGERPERGSTDSPLRDAFSLDLRADERMRELYLENEHHDGYLRDRDVFDEGITIEDNLALIVDYCGGPTMTYSLNAHAPWEGYTVAVNGTEGRAELTVVERGAVLLDADGRAVTDPSALPDGVVDDASRPMSETLVVQRHFEAAREVPIDEPEGSHGGGDAPLLRDLFDGPGEDPLGLVSTWEDGVRAVSVGIAGNASLATGAPVVIGELAFGAAARCVAPGARGARGARTAQDAPARS</sequence>
<dbReference type="RefSeq" id="WP_267782522.1">
    <property type="nucleotide sequence ID" value="NZ_CP113089.1"/>
</dbReference>
<dbReference type="AlphaFoldDB" id="A0A9E8MMM5"/>
<dbReference type="InterPro" id="IPR004104">
    <property type="entry name" value="Gfo/Idh/MocA-like_OxRdtase_C"/>
</dbReference>
<dbReference type="InterPro" id="IPR051450">
    <property type="entry name" value="Gfo/Idh/MocA_Oxidoreductases"/>
</dbReference>
<dbReference type="Pfam" id="PF02894">
    <property type="entry name" value="GFO_IDH_MocA_C"/>
    <property type="match status" value="1"/>
</dbReference>
<dbReference type="PANTHER" id="PTHR43377:SF2">
    <property type="entry name" value="BINDING ROSSMANN FOLD OXIDOREDUCTASE, PUTATIVE (AFU_ORTHOLOGUE AFUA_4G00560)-RELATED"/>
    <property type="match status" value="1"/>
</dbReference>
<name>A0A9E8MMM5_9MICO</name>
<dbReference type="Pfam" id="PF01408">
    <property type="entry name" value="GFO_IDH_MocA"/>
    <property type="match status" value="1"/>
</dbReference>
<keyword evidence="5" id="KW-1185">Reference proteome</keyword>
<gene>
    <name evidence="4" type="ORF">OVN18_05565</name>
</gene>
<evidence type="ECO:0000313" key="4">
    <source>
        <dbReference type="EMBL" id="WAB82468.1"/>
    </source>
</evidence>
<evidence type="ECO:0000259" key="3">
    <source>
        <dbReference type="Pfam" id="PF02894"/>
    </source>
</evidence>
<accession>A0A9E8MMM5</accession>
<protein>
    <submittedName>
        <fullName evidence="4">Gfo/Idh/MocA family oxidoreductase</fullName>
    </submittedName>
</protein>
<dbReference type="Gene3D" id="3.30.360.10">
    <property type="entry name" value="Dihydrodipicolinate Reductase, domain 2"/>
    <property type="match status" value="1"/>
</dbReference>
<evidence type="ECO:0000256" key="1">
    <source>
        <dbReference type="ARBA" id="ARBA00010928"/>
    </source>
</evidence>
<dbReference type="PANTHER" id="PTHR43377">
    <property type="entry name" value="BILIVERDIN REDUCTASE A"/>
    <property type="match status" value="1"/>
</dbReference>
<dbReference type="EMBL" id="CP113089">
    <property type="protein sequence ID" value="WAB82468.1"/>
    <property type="molecule type" value="Genomic_DNA"/>
</dbReference>
<dbReference type="InterPro" id="IPR000683">
    <property type="entry name" value="Gfo/Idh/MocA-like_OxRdtase_N"/>
</dbReference>
<dbReference type="InterPro" id="IPR036291">
    <property type="entry name" value="NAD(P)-bd_dom_sf"/>
</dbReference>
<dbReference type="GO" id="GO:0000166">
    <property type="term" value="F:nucleotide binding"/>
    <property type="evidence" value="ECO:0007669"/>
    <property type="project" value="InterPro"/>
</dbReference>
<dbReference type="KEGG" id="mdb:OVN18_05565"/>
<dbReference type="SUPFAM" id="SSF55347">
    <property type="entry name" value="Glyceraldehyde-3-phosphate dehydrogenase-like, C-terminal domain"/>
    <property type="match status" value="1"/>
</dbReference>
<proteinExistence type="inferred from homology"/>
<dbReference type="Proteomes" id="UP001164706">
    <property type="component" value="Chromosome"/>
</dbReference>
<evidence type="ECO:0000259" key="2">
    <source>
        <dbReference type="Pfam" id="PF01408"/>
    </source>
</evidence>